<feature type="domain" description="Aminotransferase class V" evidence="9">
    <location>
        <begin position="29"/>
        <end position="398"/>
    </location>
</feature>
<dbReference type="PANTHER" id="PTHR43586">
    <property type="entry name" value="CYSTEINE DESULFURASE"/>
    <property type="match status" value="1"/>
</dbReference>
<comment type="caution">
    <text evidence="10">The sequence shown here is derived from an EMBL/GenBank/DDBJ whole genome shotgun (WGS) entry which is preliminary data.</text>
</comment>
<dbReference type="Gene3D" id="3.90.1150.10">
    <property type="entry name" value="Aspartate Aminotransferase, domain 1"/>
    <property type="match status" value="1"/>
</dbReference>
<dbReference type="PANTHER" id="PTHR43586:SF8">
    <property type="entry name" value="CYSTEINE DESULFURASE 1, CHLOROPLASTIC"/>
    <property type="match status" value="1"/>
</dbReference>
<dbReference type="InterPro" id="IPR020578">
    <property type="entry name" value="Aminotrans_V_PyrdxlP_BS"/>
</dbReference>
<evidence type="ECO:0000256" key="6">
    <source>
        <dbReference type="ARBA" id="ARBA00050776"/>
    </source>
</evidence>
<name>A0A9X3EK59_9GAMM</name>
<proteinExistence type="inferred from homology"/>
<dbReference type="PROSITE" id="PS00595">
    <property type="entry name" value="AA_TRANSFER_CLASS_5"/>
    <property type="match status" value="1"/>
</dbReference>
<evidence type="ECO:0000313" key="11">
    <source>
        <dbReference type="Proteomes" id="UP001150830"/>
    </source>
</evidence>
<evidence type="ECO:0000256" key="1">
    <source>
        <dbReference type="ARBA" id="ARBA00001933"/>
    </source>
</evidence>
<evidence type="ECO:0000256" key="5">
    <source>
        <dbReference type="ARBA" id="ARBA00022898"/>
    </source>
</evidence>
<dbReference type="Proteomes" id="UP001150830">
    <property type="component" value="Unassembled WGS sequence"/>
</dbReference>
<comment type="function">
    <text evidence="8">Catalyzes the removal of elemental sulfur and selenium atoms from L-cysteine, L-cystine, L-selenocysteine, and L-selenocystine to produce L-alanine.</text>
</comment>
<evidence type="ECO:0000256" key="2">
    <source>
        <dbReference type="ARBA" id="ARBA00010447"/>
    </source>
</evidence>
<reference evidence="10" key="1">
    <citation type="submission" date="2022-11" db="EMBL/GenBank/DDBJ databases">
        <title>Parathalassolutuus dongxingensis gen. nov., sp. nov., a novel member of family Oceanospirillaceae isolated from a coastal shrimp pond in Guangxi, China.</title>
        <authorList>
            <person name="Chen H."/>
        </authorList>
    </citation>
    <scope>NUCLEOTIDE SEQUENCE</scope>
    <source>
        <strain evidence="10">G-43</strain>
    </source>
</reference>
<organism evidence="10 11">
    <name type="scientific">Parathalassolituus penaei</name>
    <dbReference type="NCBI Taxonomy" id="2997323"/>
    <lineage>
        <taxon>Bacteria</taxon>
        <taxon>Pseudomonadati</taxon>
        <taxon>Pseudomonadota</taxon>
        <taxon>Gammaproteobacteria</taxon>
        <taxon>Oceanospirillales</taxon>
        <taxon>Oceanospirillaceae</taxon>
        <taxon>Parathalassolituus</taxon>
    </lineage>
</organism>
<evidence type="ECO:0000256" key="7">
    <source>
        <dbReference type="RuleBase" id="RU004504"/>
    </source>
</evidence>
<keyword evidence="4 8" id="KW-0808">Transferase</keyword>
<dbReference type="Pfam" id="PF00266">
    <property type="entry name" value="Aminotran_5"/>
    <property type="match status" value="1"/>
</dbReference>
<evidence type="ECO:0000256" key="3">
    <source>
        <dbReference type="ARBA" id="ARBA00012239"/>
    </source>
</evidence>
<dbReference type="InterPro" id="IPR000192">
    <property type="entry name" value="Aminotrans_V_dom"/>
</dbReference>
<dbReference type="GO" id="GO:0030170">
    <property type="term" value="F:pyridoxal phosphate binding"/>
    <property type="evidence" value="ECO:0007669"/>
    <property type="project" value="UniProtKB-UniRule"/>
</dbReference>
<dbReference type="SUPFAM" id="SSF53383">
    <property type="entry name" value="PLP-dependent transferases"/>
    <property type="match status" value="1"/>
</dbReference>
<dbReference type="InterPro" id="IPR015421">
    <property type="entry name" value="PyrdxlP-dep_Trfase_major"/>
</dbReference>
<comment type="cofactor">
    <cofactor evidence="1 7">
        <name>pyridoxal 5'-phosphate</name>
        <dbReference type="ChEBI" id="CHEBI:597326"/>
    </cofactor>
</comment>
<keyword evidence="5 8" id="KW-0663">Pyridoxal phosphate</keyword>
<comment type="similarity">
    <text evidence="2 8">Belongs to the class-V pyridoxal-phosphate-dependent aminotransferase family. Csd subfamily.</text>
</comment>
<dbReference type="EC" id="2.8.1.7" evidence="3 8"/>
<protein>
    <recommendedName>
        <fullName evidence="3 8">Cysteine desulfurase</fullName>
        <ecNumber evidence="3 8">2.8.1.7</ecNumber>
    </recommendedName>
</protein>
<dbReference type="InterPro" id="IPR015422">
    <property type="entry name" value="PyrdxlP-dep_Trfase_small"/>
</dbReference>
<dbReference type="EMBL" id="JAPNOA010000013">
    <property type="protein sequence ID" value="MCY0964123.1"/>
    <property type="molecule type" value="Genomic_DNA"/>
</dbReference>
<accession>A0A9X3EK59</accession>
<comment type="catalytic activity">
    <reaction evidence="6 8">
        <text>(sulfur carrier)-H + L-cysteine = (sulfur carrier)-SH + L-alanine</text>
        <dbReference type="Rhea" id="RHEA:43892"/>
        <dbReference type="Rhea" id="RHEA-COMP:14737"/>
        <dbReference type="Rhea" id="RHEA-COMP:14739"/>
        <dbReference type="ChEBI" id="CHEBI:29917"/>
        <dbReference type="ChEBI" id="CHEBI:35235"/>
        <dbReference type="ChEBI" id="CHEBI:57972"/>
        <dbReference type="ChEBI" id="CHEBI:64428"/>
        <dbReference type="EC" id="2.8.1.7"/>
    </reaction>
</comment>
<dbReference type="InterPro" id="IPR010970">
    <property type="entry name" value="Cys_dSase_SufS"/>
</dbReference>
<dbReference type="GO" id="GO:0006534">
    <property type="term" value="P:cysteine metabolic process"/>
    <property type="evidence" value="ECO:0007669"/>
    <property type="project" value="UniProtKB-UniRule"/>
</dbReference>
<evidence type="ECO:0000259" key="9">
    <source>
        <dbReference type="Pfam" id="PF00266"/>
    </source>
</evidence>
<dbReference type="RefSeq" id="WP_283172342.1">
    <property type="nucleotide sequence ID" value="NZ_JAPNOA010000013.1"/>
</dbReference>
<dbReference type="GO" id="GO:0031071">
    <property type="term" value="F:cysteine desulfurase activity"/>
    <property type="evidence" value="ECO:0007669"/>
    <property type="project" value="UniProtKB-UniRule"/>
</dbReference>
<evidence type="ECO:0000256" key="8">
    <source>
        <dbReference type="RuleBase" id="RU004506"/>
    </source>
</evidence>
<dbReference type="InterPro" id="IPR015424">
    <property type="entry name" value="PyrdxlP-dep_Trfase"/>
</dbReference>
<gene>
    <name evidence="10" type="ORF">OUO13_02910</name>
</gene>
<keyword evidence="11" id="KW-1185">Reference proteome</keyword>
<dbReference type="AlphaFoldDB" id="A0A9X3EK59"/>
<evidence type="ECO:0000256" key="4">
    <source>
        <dbReference type="ARBA" id="ARBA00022679"/>
    </source>
</evidence>
<dbReference type="NCBIfam" id="TIGR01979">
    <property type="entry name" value="sufS"/>
    <property type="match status" value="1"/>
</dbReference>
<sequence length="410" mass="44984">MSAELNAYIEKIRADFPALHQQVNGKPLIYFDNGATTHKPNAVIEAEAEFYRTINSNVHRGAHKLSDLATEQFENARRTVQKFIGALKPEEIVWTRGTTEGINLVASTWGRKNIKAGDRILVSGMEHHSNIVPWQMLCEQTGAELVPIPVLENGELDLNGFAELMEPRVKLISVAHVSNALGSINPIPDIVRMARINESVVMVDGAQGVSHFEVDVLKLDVDFYAFSSHKLFGPTGMGVLYGKEELLNDMPPYQGGGEMIEHCSFAGTTWNQLPYKFEAGTPNIAGAIGLAAAINYLNGLDRKVLAAHEDSLIKRAHQLAEEMGGIRIIGQSPKKASVFSFLLDGAHPADVGTLLDQQGIAVRTGHHCAMPLMERFQVPGTVRASMAFYNTLDEVDALFRGIEKAKMFLL</sequence>
<dbReference type="Gene3D" id="3.40.640.10">
    <property type="entry name" value="Type I PLP-dependent aspartate aminotransferase-like (Major domain)"/>
    <property type="match status" value="1"/>
</dbReference>
<dbReference type="CDD" id="cd06453">
    <property type="entry name" value="SufS_like"/>
    <property type="match status" value="1"/>
</dbReference>
<evidence type="ECO:0000313" key="10">
    <source>
        <dbReference type="EMBL" id="MCY0964123.1"/>
    </source>
</evidence>